<dbReference type="EMBL" id="JAZHXI010000026">
    <property type="protein sequence ID" value="KAL2059751.1"/>
    <property type="molecule type" value="Genomic_DNA"/>
</dbReference>
<keyword evidence="1" id="KW-1133">Transmembrane helix</keyword>
<protein>
    <recommendedName>
        <fullName evidence="5">Extracellular membrane protein CFEM domain-containing protein</fullName>
    </recommendedName>
</protein>
<evidence type="ECO:0008006" key="5">
    <source>
        <dbReference type="Google" id="ProtNLM"/>
    </source>
</evidence>
<keyword evidence="2" id="KW-0732">Signal</keyword>
<reference evidence="3 4" key="1">
    <citation type="journal article" date="2024" name="Commun. Biol.">
        <title>Comparative genomic analysis of thermophilic fungi reveals convergent evolutionary adaptations and gene losses.</title>
        <authorList>
            <person name="Steindorff A.S."/>
            <person name="Aguilar-Pontes M.V."/>
            <person name="Robinson A.J."/>
            <person name="Andreopoulos B."/>
            <person name="LaButti K."/>
            <person name="Kuo A."/>
            <person name="Mondo S."/>
            <person name="Riley R."/>
            <person name="Otillar R."/>
            <person name="Haridas S."/>
            <person name="Lipzen A."/>
            <person name="Grimwood J."/>
            <person name="Schmutz J."/>
            <person name="Clum A."/>
            <person name="Reid I.D."/>
            <person name="Moisan M.C."/>
            <person name="Butler G."/>
            <person name="Nguyen T.T.M."/>
            <person name="Dewar K."/>
            <person name="Conant G."/>
            <person name="Drula E."/>
            <person name="Henrissat B."/>
            <person name="Hansel C."/>
            <person name="Singer S."/>
            <person name="Hutchinson M.I."/>
            <person name="de Vries R.P."/>
            <person name="Natvig D.O."/>
            <person name="Powell A.J."/>
            <person name="Tsang A."/>
            <person name="Grigoriev I.V."/>
        </authorList>
    </citation>
    <scope>NUCLEOTIDE SEQUENCE [LARGE SCALE GENOMIC DNA]</scope>
    <source>
        <strain evidence="3 4">CBS 494.80</strain>
    </source>
</reference>
<evidence type="ECO:0000256" key="2">
    <source>
        <dbReference type="SAM" id="SignalP"/>
    </source>
</evidence>
<keyword evidence="4" id="KW-1185">Reference proteome</keyword>
<name>A0ABR4BR63_9HELO</name>
<evidence type="ECO:0000313" key="3">
    <source>
        <dbReference type="EMBL" id="KAL2059751.1"/>
    </source>
</evidence>
<dbReference type="Proteomes" id="UP001595075">
    <property type="component" value="Unassembled WGS sequence"/>
</dbReference>
<evidence type="ECO:0000313" key="4">
    <source>
        <dbReference type="Proteomes" id="UP001595075"/>
    </source>
</evidence>
<feature type="signal peptide" evidence="2">
    <location>
        <begin position="1"/>
        <end position="21"/>
    </location>
</feature>
<accession>A0ABR4BR63</accession>
<keyword evidence="1" id="KW-0812">Transmembrane</keyword>
<gene>
    <name evidence="3" type="ORF">VTL71DRAFT_10135</name>
</gene>
<evidence type="ECO:0000256" key="1">
    <source>
        <dbReference type="SAM" id="Phobius"/>
    </source>
</evidence>
<keyword evidence="1" id="KW-0472">Membrane</keyword>
<feature type="transmembrane region" description="Helical" evidence="1">
    <location>
        <begin position="214"/>
        <end position="236"/>
    </location>
</feature>
<comment type="caution">
    <text evidence="3">The sequence shown here is derived from an EMBL/GenBank/DDBJ whole genome shotgun (WGS) entry which is preliminary data.</text>
</comment>
<feature type="chain" id="PRO_5045440082" description="Extracellular membrane protein CFEM domain-containing protein" evidence="2">
    <location>
        <begin position="22"/>
        <end position="237"/>
    </location>
</feature>
<organism evidence="3 4">
    <name type="scientific">Oculimacula yallundae</name>
    <dbReference type="NCBI Taxonomy" id="86028"/>
    <lineage>
        <taxon>Eukaryota</taxon>
        <taxon>Fungi</taxon>
        <taxon>Dikarya</taxon>
        <taxon>Ascomycota</taxon>
        <taxon>Pezizomycotina</taxon>
        <taxon>Leotiomycetes</taxon>
        <taxon>Helotiales</taxon>
        <taxon>Ploettnerulaceae</taxon>
        <taxon>Oculimacula</taxon>
    </lineage>
</organism>
<sequence length="237" mass="25350">MKLYQFFFFLLGSTITAQVAAVKLKTPSLANTYNHLIRQSCIKDCLLSLEKWMGSLGCAELNGFCYCNTNIASSAISHLSSCVINHCSSELDALAIAAVEVYGKYCFRAGYPTPETDFAIQTAIQNTRPPDDGATPMILTLVTITLTLPSNSVKQKAPLEARAKTMSYASYEYAPVTTIPFEAPVSIIGNTAEDTDTAGKSDPGKSDGSNTGNIIGIVFGVVTTIGVVVAIFMCLCR</sequence>
<proteinExistence type="predicted"/>